<proteinExistence type="predicted"/>
<gene>
    <name evidence="2" type="ORF">B1H20_30465</name>
</gene>
<evidence type="ECO:0000313" key="3">
    <source>
        <dbReference type="Proteomes" id="UP000192445"/>
    </source>
</evidence>
<dbReference type="Proteomes" id="UP000192445">
    <property type="component" value="Chromosome"/>
</dbReference>
<accession>A0A1V0UJG5</accession>
<dbReference type="KEGG" id="svu:B1H20_30465"/>
<dbReference type="RefSeq" id="WP_050490676.1">
    <property type="nucleotide sequence ID" value="NZ_CP020570.1"/>
</dbReference>
<name>A0A1V0UJG5_STRVN</name>
<evidence type="ECO:0000256" key="1">
    <source>
        <dbReference type="SAM" id="MobiDB-lite"/>
    </source>
</evidence>
<reference evidence="2 3" key="1">
    <citation type="submission" date="2017-03" db="EMBL/GenBank/DDBJ databases">
        <title>Complete Genome Sequence of a natural compounds producer, Streptomyces violaceus S21.</title>
        <authorList>
            <person name="Zhong C."/>
            <person name="Zhao Z."/>
            <person name="Fu J."/>
            <person name="Zong G."/>
            <person name="Qin R."/>
            <person name="Cao G."/>
        </authorList>
    </citation>
    <scope>NUCLEOTIDE SEQUENCE [LARGE SCALE GENOMIC DNA]</scope>
    <source>
        <strain evidence="2 3">S21</strain>
    </source>
</reference>
<dbReference type="OrthoDB" id="4248668at2"/>
<dbReference type="EMBL" id="CP020570">
    <property type="protein sequence ID" value="ARF65257.1"/>
    <property type="molecule type" value="Genomic_DNA"/>
</dbReference>
<dbReference type="AlphaFoldDB" id="A0A1V0UJG5"/>
<organism evidence="2 3">
    <name type="scientific">Streptomyces violaceoruber</name>
    <dbReference type="NCBI Taxonomy" id="1935"/>
    <lineage>
        <taxon>Bacteria</taxon>
        <taxon>Bacillati</taxon>
        <taxon>Actinomycetota</taxon>
        <taxon>Actinomycetes</taxon>
        <taxon>Kitasatosporales</taxon>
        <taxon>Streptomycetaceae</taxon>
        <taxon>Streptomyces</taxon>
        <taxon>Streptomyces violaceoruber group</taxon>
    </lineage>
</organism>
<protein>
    <submittedName>
        <fullName evidence="2">Uncharacterized protein</fullName>
    </submittedName>
</protein>
<evidence type="ECO:0000313" key="2">
    <source>
        <dbReference type="EMBL" id="ARF65257.1"/>
    </source>
</evidence>
<feature type="region of interest" description="Disordered" evidence="1">
    <location>
        <begin position="56"/>
        <end position="93"/>
    </location>
</feature>
<sequence length="108" mass="11785">MLLVHHRKVVGEISYRLCAHCPAGQLTTTRIGTPLPERSVARRVLAHLRFRHPDRTWLPSTTSARTRRNRRARAAGPGICPGHADARHSFSGQGAAAAVDGRVAAAHR</sequence>